<feature type="coiled-coil region" evidence="1">
    <location>
        <begin position="160"/>
        <end position="201"/>
    </location>
</feature>
<dbReference type="EMBL" id="CP059319">
    <property type="protein sequence ID" value="QTH23580.1"/>
    <property type="molecule type" value="Genomic_DNA"/>
</dbReference>
<evidence type="ECO:0000259" key="3">
    <source>
        <dbReference type="Pfam" id="PF01548"/>
    </source>
</evidence>
<protein>
    <submittedName>
        <fullName evidence="6">IS110 family transposase</fullName>
    </submittedName>
</protein>
<feature type="domain" description="Transposase IS116/IS110/IS902 C-terminal" evidence="4">
    <location>
        <begin position="196"/>
        <end position="278"/>
    </location>
</feature>
<feature type="domain" description="Transposase IS110-like N-terminal" evidence="3">
    <location>
        <begin position="32"/>
        <end position="153"/>
    </location>
</feature>
<dbReference type="EMBL" id="CP059319">
    <property type="protein sequence ID" value="QTH22390.1"/>
    <property type="molecule type" value="Genomic_DNA"/>
</dbReference>
<name>A0A975HC35_9SPHN</name>
<dbReference type="EMBL" id="CP059319">
    <property type="protein sequence ID" value="QTH19589.1"/>
    <property type="molecule type" value="Genomic_DNA"/>
</dbReference>
<dbReference type="EMBL" id="CP059319">
    <property type="protein sequence ID" value="QTH24030.1"/>
    <property type="molecule type" value="Genomic_DNA"/>
</dbReference>
<evidence type="ECO:0000313" key="8">
    <source>
        <dbReference type="EMBL" id="QTH23580.1"/>
    </source>
</evidence>
<evidence type="ECO:0000313" key="6">
    <source>
        <dbReference type="EMBL" id="QTH19858.1"/>
    </source>
</evidence>
<dbReference type="PANTHER" id="PTHR33055:SF13">
    <property type="entry name" value="TRANSPOSASE"/>
    <property type="match status" value="1"/>
</dbReference>
<evidence type="ECO:0000256" key="2">
    <source>
        <dbReference type="SAM" id="MobiDB-lite"/>
    </source>
</evidence>
<dbReference type="GO" id="GO:0006313">
    <property type="term" value="P:DNA transposition"/>
    <property type="evidence" value="ECO:0007669"/>
    <property type="project" value="InterPro"/>
</dbReference>
<organism evidence="6 10">
    <name type="scientific">Rhizorhabdus wittichii</name>
    <dbReference type="NCBI Taxonomy" id="160791"/>
    <lineage>
        <taxon>Bacteria</taxon>
        <taxon>Pseudomonadati</taxon>
        <taxon>Pseudomonadota</taxon>
        <taxon>Alphaproteobacteria</taxon>
        <taxon>Sphingomonadales</taxon>
        <taxon>Sphingomonadaceae</taxon>
        <taxon>Rhizorhabdus</taxon>
    </lineage>
</organism>
<dbReference type="AlphaFoldDB" id="A0A975HC35"/>
<dbReference type="Proteomes" id="UP000664914">
    <property type="component" value="Chromosome"/>
</dbReference>
<evidence type="ECO:0000313" key="7">
    <source>
        <dbReference type="EMBL" id="QTH22390.1"/>
    </source>
</evidence>
<evidence type="ECO:0000313" key="10">
    <source>
        <dbReference type="Proteomes" id="UP000664914"/>
    </source>
</evidence>
<dbReference type="RefSeq" id="WP_030093295.1">
    <property type="nucleotide sequence ID" value="NZ_CP059319.1"/>
</dbReference>
<gene>
    <name evidence="7" type="ORF">HRJ34_02345</name>
    <name evidence="8" type="ORF">HRJ34_08805</name>
    <name evidence="9" type="ORF">HRJ34_11260</name>
    <name evidence="5" type="ORF">HRJ34_14495</name>
    <name evidence="6" type="ORF">HRJ34_15960</name>
</gene>
<sequence>MIRYADEIQTALGLDVSQDSVTLFDSVTGQTLTIANETQALTAALDPLRNRDLAVCEATGGHEDKLLAVLCGLAIPVHRGDAAKIKAYIRSFGKRAKTDPIDARWLSRYAIDRSPGLMRWQPPEPCQAQISLLVSRRLDLVAMKRQETNRLKAPRGHLVADDIRDHIADLEHRIRTIEVQIEELINQHRDLSSRARALRSIPGVAAVLAPLLIATMPELGSLNRRQAASLAGCAPHPRDSGKLQARRHSSGGRRQIRPALFIAALAAARGKNPLADFYNALVRAGKPKRLALAALMRKIICIANARIRDAANLQPQLT</sequence>
<accession>A0A975HC35</accession>
<dbReference type="EMBL" id="CP059319">
    <property type="protein sequence ID" value="QTH19858.1"/>
    <property type="molecule type" value="Genomic_DNA"/>
</dbReference>
<dbReference type="Pfam" id="PF02371">
    <property type="entry name" value="Transposase_20"/>
    <property type="match status" value="1"/>
</dbReference>
<dbReference type="PANTHER" id="PTHR33055">
    <property type="entry name" value="TRANSPOSASE FOR INSERTION SEQUENCE ELEMENT IS1111A"/>
    <property type="match status" value="1"/>
</dbReference>
<evidence type="ECO:0000313" key="5">
    <source>
        <dbReference type="EMBL" id="QTH19589.1"/>
    </source>
</evidence>
<dbReference type="InterPro" id="IPR047650">
    <property type="entry name" value="Transpos_IS110"/>
</dbReference>
<evidence type="ECO:0000313" key="9">
    <source>
        <dbReference type="EMBL" id="QTH24030.1"/>
    </source>
</evidence>
<keyword evidence="1" id="KW-0175">Coiled coil</keyword>
<proteinExistence type="predicted"/>
<reference evidence="6" key="2">
    <citation type="submission" date="2021-04" db="EMBL/GenBank/DDBJ databases">
        <title>Isolation and genomic analysis of the ibuprofen-degrading bacterium Sphingomonas strain MPO218.</title>
        <authorList>
            <person name="Aulestia M."/>
            <person name="Flores A."/>
            <person name="Mangas E.L."/>
            <person name="Perez-Pulido A.J."/>
            <person name="Santero E."/>
            <person name="Camacho E.M."/>
        </authorList>
    </citation>
    <scope>NUCLEOTIDE SEQUENCE</scope>
    <source>
        <strain evidence="6">MPO218</strain>
    </source>
</reference>
<feature type="region of interest" description="Disordered" evidence="2">
    <location>
        <begin position="231"/>
        <end position="252"/>
    </location>
</feature>
<evidence type="ECO:0000256" key="1">
    <source>
        <dbReference type="SAM" id="Coils"/>
    </source>
</evidence>
<dbReference type="InterPro" id="IPR002525">
    <property type="entry name" value="Transp_IS110-like_N"/>
</dbReference>
<dbReference type="GO" id="GO:0004803">
    <property type="term" value="F:transposase activity"/>
    <property type="evidence" value="ECO:0007669"/>
    <property type="project" value="InterPro"/>
</dbReference>
<dbReference type="InterPro" id="IPR003346">
    <property type="entry name" value="Transposase_20"/>
</dbReference>
<dbReference type="Pfam" id="PF01548">
    <property type="entry name" value="DEDD_Tnp_IS110"/>
    <property type="match status" value="1"/>
</dbReference>
<dbReference type="GO" id="GO:0003677">
    <property type="term" value="F:DNA binding"/>
    <property type="evidence" value="ECO:0007669"/>
    <property type="project" value="InterPro"/>
</dbReference>
<reference evidence="6" key="1">
    <citation type="submission" date="2020-07" db="EMBL/GenBank/DDBJ databases">
        <authorList>
            <person name="Camacho E."/>
        </authorList>
    </citation>
    <scope>NUCLEOTIDE SEQUENCE</scope>
    <source>
        <strain evidence="6">MPO218</strain>
    </source>
</reference>
<evidence type="ECO:0000259" key="4">
    <source>
        <dbReference type="Pfam" id="PF02371"/>
    </source>
</evidence>